<protein>
    <submittedName>
        <fullName evidence="1">Uncharacterized protein</fullName>
    </submittedName>
</protein>
<name>A0A645CQS9_9ZZZZ</name>
<accession>A0A645CQS9</accession>
<evidence type="ECO:0000313" key="1">
    <source>
        <dbReference type="EMBL" id="MPM79258.1"/>
    </source>
</evidence>
<proteinExistence type="predicted"/>
<dbReference type="AlphaFoldDB" id="A0A645CQS9"/>
<comment type="caution">
    <text evidence="1">The sequence shown here is derived from an EMBL/GenBank/DDBJ whole genome shotgun (WGS) entry which is preliminary data.</text>
</comment>
<organism evidence="1">
    <name type="scientific">bioreactor metagenome</name>
    <dbReference type="NCBI Taxonomy" id="1076179"/>
    <lineage>
        <taxon>unclassified sequences</taxon>
        <taxon>metagenomes</taxon>
        <taxon>ecological metagenomes</taxon>
    </lineage>
</organism>
<gene>
    <name evidence="1" type="ORF">SDC9_126291</name>
</gene>
<sequence length="89" mass="9817">MGEKTIIAANAAGHWSASGRDSGINHMGNTAEAVARIMVSILHEFKNHSNLGNKTKTKRRSSGPEPDDLLFVLLIRLDIPKLSYLHHRC</sequence>
<reference evidence="1" key="1">
    <citation type="submission" date="2019-08" db="EMBL/GenBank/DDBJ databases">
        <authorList>
            <person name="Kucharzyk K."/>
            <person name="Murdoch R.W."/>
            <person name="Higgins S."/>
            <person name="Loffler F."/>
        </authorList>
    </citation>
    <scope>NUCLEOTIDE SEQUENCE</scope>
</reference>
<dbReference type="EMBL" id="VSSQ01029219">
    <property type="protein sequence ID" value="MPM79258.1"/>
    <property type="molecule type" value="Genomic_DNA"/>
</dbReference>